<comment type="caution">
    <text evidence="1">The sequence shown here is derived from an EMBL/GenBank/DDBJ whole genome shotgun (WGS) entry which is preliminary data.</text>
</comment>
<sequence length="60" mass="7032">MRVGKKVKSGIKKDSYREGFFLNLRTFRLSTFVLFMQPPVNYGIHVNDFRPFPFGFTDLA</sequence>
<gene>
    <name evidence="1" type="ORF">A4R26_20575</name>
</gene>
<evidence type="ECO:0000313" key="2">
    <source>
        <dbReference type="Proteomes" id="UP000192276"/>
    </source>
</evidence>
<protein>
    <submittedName>
        <fullName evidence="1">Uncharacterized protein</fullName>
    </submittedName>
</protein>
<name>A0A1V9FN75_9BACT</name>
<dbReference type="STRING" id="550983.A4R26_20575"/>
<dbReference type="AlphaFoldDB" id="A0A1V9FN75"/>
<keyword evidence="2" id="KW-1185">Reference proteome</keyword>
<reference evidence="2" key="1">
    <citation type="submission" date="2016-04" db="EMBL/GenBank/DDBJ databases">
        <authorList>
            <person name="Chen L."/>
            <person name="Zhuang W."/>
            <person name="Wang G."/>
        </authorList>
    </citation>
    <scope>NUCLEOTIDE SEQUENCE [LARGE SCALE GENOMIC DNA]</scope>
    <source>
        <strain evidence="2">208</strain>
    </source>
</reference>
<accession>A0A1V9FN75</accession>
<dbReference type="Proteomes" id="UP000192276">
    <property type="component" value="Unassembled WGS sequence"/>
</dbReference>
<evidence type="ECO:0000313" key="1">
    <source>
        <dbReference type="EMBL" id="OQP59792.1"/>
    </source>
</evidence>
<proteinExistence type="predicted"/>
<organism evidence="1 2">
    <name type="scientific">Niastella populi</name>
    <dbReference type="NCBI Taxonomy" id="550983"/>
    <lineage>
        <taxon>Bacteria</taxon>
        <taxon>Pseudomonadati</taxon>
        <taxon>Bacteroidota</taxon>
        <taxon>Chitinophagia</taxon>
        <taxon>Chitinophagales</taxon>
        <taxon>Chitinophagaceae</taxon>
        <taxon>Niastella</taxon>
    </lineage>
</organism>
<dbReference type="EMBL" id="LWBP01000167">
    <property type="protein sequence ID" value="OQP59792.1"/>
    <property type="molecule type" value="Genomic_DNA"/>
</dbReference>